<protein>
    <submittedName>
        <fullName evidence="2">Uncharacterized protein</fullName>
    </submittedName>
</protein>
<dbReference type="PANTHER" id="PTHR33472">
    <property type="entry name" value="OS01G0106600 PROTEIN"/>
    <property type="match status" value="1"/>
</dbReference>
<feature type="region of interest" description="Disordered" evidence="1">
    <location>
        <begin position="138"/>
        <end position="185"/>
    </location>
</feature>
<feature type="compositionally biased region" description="Pro residues" evidence="1">
    <location>
        <begin position="36"/>
        <end position="61"/>
    </location>
</feature>
<proteinExistence type="predicted"/>
<organism evidence="2 3">
    <name type="scientific">Eutrema salsugineum</name>
    <name type="common">Saltwater cress</name>
    <name type="synonym">Sisymbrium salsugineum</name>
    <dbReference type="NCBI Taxonomy" id="72664"/>
    <lineage>
        <taxon>Eukaryota</taxon>
        <taxon>Viridiplantae</taxon>
        <taxon>Streptophyta</taxon>
        <taxon>Embryophyta</taxon>
        <taxon>Tracheophyta</taxon>
        <taxon>Spermatophyta</taxon>
        <taxon>Magnoliopsida</taxon>
        <taxon>eudicotyledons</taxon>
        <taxon>Gunneridae</taxon>
        <taxon>Pentapetalae</taxon>
        <taxon>rosids</taxon>
        <taxon>malvids</taxon>
        <taxon>Brassicales</taxon>
        <taxon>Brassicaceae</taxon>
        <taxon>Eutremeae</taxon>
        <taxon>Eutrema</taxon>
    </lineage>
</organism>
<feature type="region of interest" description="Disordered" evidence="1">
    <location>
        <begin position="1"/>
        <end position="98"/>
    </location>
</feature>
<dbReference type="OrthoDB" id="1939627at2759"/>
<feature type="compositionally biased region" description="Basic residues" evidence="1">
    <location>
        <begin position="146"/>
        <end position="158"/>
    </location>
</feature>
<accession>V4ND05</accession>
<feature type="compositionally biased region" description="Basic and acidic residues" evidence="1">
    <location>
        <begin position="77"/>
        <end position="92"/>
    </location>
</feature>
<dbReference type="Gramene" id="ESQ43886">
    <property type="protein sequence ID" value="ESQ43886"/>
    <property type="gene ID" value="EUTSA_v10006210mg"/>
</dbReference>
<dbReference type="AlphaFoldDB" id="V4ND05"/>
<keyword evidence="3" id="KW-1185">Reference proteome</keyword>
<evidence type="ECO:0000313" key="3">
    <source>
        <dbReference type="Proteomes" id="UP000030689"/>
    </source>
</evidence>
<dbReference type="EMBL" id="KI517455">
    <property type="protein sequence ID" value="ESQ43886.1"/>
    <property type="molecule type" value="Genomic_DNA"/>
</dbReference>
<dbReference type="KEGG" id="eus:EUTSA_v10006210mg"/>
<evidence type="ECO:0000256" key="1">
    <source>
        <dbReference type="SAM" id="MobiDB-lite"/>
    </source>
</evidence>
<dbReference type="OMA" id="NSAETHY"/>
<name>V4ND05_EUTSA</name>
<dbReference type="PANTHER" id="PTHR33472:SF13">
    <property type="entry name" value="(RAPE) HYPOTHETICAL PROTEIN"/>
    <property type="match status" value="1"/>
</dbReference>
<gene>
    <name evidence="2" type="ORF">EUTSA_v10006210mg</name>
</gene>
<dbReference type="Proteomes" id="UP000030689">
    <property type="component" value="Unassembled WGS sequence"/>
</dbReference>
<sequence>MSNRSGRSWYRLSSIVRPTPHSSRDPSPPRDVIQPPQSPTAPPSHPPPPQPLSTPLRPPPIEVHEAKPSPVTSSRSIKHEPHKPRNEHEITHRKNISTLSEETNLVHEPNKEGQQQSDDVIMGTQRLITISGENKGAVMEIIRSPSPRKTRGIGKGRRLQSSSEDDEGEESKSKTHSNNGGNLLMDGFVNSNVQVVNGSVVYNSAETHYDPGVHLSLYRKPNSGNGFSIKDHGNGYNSSTN</sequence>
<reference evidence="2 3" key="1">
    <citation type="journal article" date="2013" name="Front. Plant Sci.">
        <title>The Reference Genome of the Halophytic Plant Eutrema salsugineum.</title>
        <authorList>
            <person name="Yang R."/>
            <person name="Jarvis D.E."/>
            <person name="Chen H."/>
            <person name="Beilstein M.A."/>
            <person name="Grimwood J."/>
            <person name="Jenkins J."/>
            <person name="Shu S."/>
            <person name="Prochnik S."/>
            <person name="Xin M."/>
            <person name="Ma C."/>
            <person name="Schmutz J."/>
            <person name="Wing R.A."/>
            <person name="Mitchell-Olds T."/>
            <person name="Schumaker K.S."/>
            <person name="Wang X."/>
        </authorList>
    </citation>
    <scope>NUCLEOTIDE SEQUENCE [LARGE SCALE GENOMIC DNA]</scope>
</reference>
<evidence type="ECO:0000313" key="2">
    <source>
        <dbReference type="EMBL" id="ESQ43886.1"/>
    </source>
</evidence>